<dbReference type="SUPFAM" id="SSF51206">
    <property type="entry name" value="cAMP-binding domain-like"/>
    <property type="match status" value="1"/>
</dbReference>
<feature type="transmembrane region" description="Helical" evidence="6">
    <location>
        <begin position="605"/>
        <end position="625"/>
    </location>
</feature>
<evidence type="ECO:0000313" key="9">
    <source>
        <dbReference type="EMBL" id="CAL5229099.1"/>
    </source>
</evidence>
<dbReference type="PANTHER" id="PTHR43310">
    <property type="entry name" value="SULFATE TRANSPORTER YBAR-RELATED"/>
    <property type="match status" value="1"/>
</dbReference>
<dbReference type="InterPro" id="IPR014710">
    <property type="entry name" value="RmlC-like_jellyroll"/>
</dbReference>
<evidence type="ECO:0000256" key="3">
    <source>
        <dbReference type="ARBA" id="ARBA00022989"/>
    </source>
</evidence>
<evidence type="ECO:0000259" key="7">
    <source>
        <dbReference type="PROSITE" id="PS50042"/>
    </source>
</evidence>
<proteinExistence type="predicted"/>
<keyword evidence="4 6" id="KW-0472">Membrane</keyword>
<feature type="domain" description="STAS" evidence="8">
    <location>
        <begin position="657"/>
        <end position="802"/>
    </location>
</feature>
<feature type="domain" description="Cyclic nucleotide-binding" evidence="7">
    <location>
        <begin position="848"/>
        <end position="955"/>
    </location>
</feature>
<accession>A0ABP1GA63</accession>
<comment type="subcellular location">
    <subcellularLocation>
        <location evidence="1">Membrane</location>
        <topology evidence="1">Multi-pass membrane protein</topology>
    </subcellularLocation>
</comment>
<reference evidence="9 10" key="1">
    <citation type="submission" date="2024-06" db="EMBL/GenBank/DDBJ databases">
        <authorList>
            <person name="Kraege A."/>
            <person name="Thomma B."/>
        </authorList>
    </citation>
    <scope>NUCLEOTIDE SEQUENCE [LARGE SCALE GENOMIC DNA]</scope>
</reference>
<gene>
    <name evidence="9" type="primary">g12361</name>
    <name evidence="9" type="ORF">VP750_LOCUS11005</name>
</gene>
<keyword evidence="2 6" id="KW-0812">Transmembrane</keyword>
<dbReference type="Gene3D" id="3.30.750.24">
    <property type="entry name" value="STAS domain"/>
    <property type="match status" value="1"/>
</dbReference>
<dbReference type="InterPro" id="IPR000595">
    <property type="entry name" value="cNMP-bd_dom"/>
</dbReference>
<feature type="transmembrane region" description="Helical" evidence="6">
    <location>
        <begin position="332"/>
        <end position="353"/>
    </location>
</feature>
<feature type="compositionally biased region" description="Basic and acidic residues" evidence="5">
    <location>
        <begin position="157"/>
        <end position="176"/>
    </location>
</feature>
<evidence type="ECO:0000256" key="5">
    <source>
        <dbReference type="SAM" id="MobiDB-lite"/>
    </source>
</evidence>
<dbReference type="InterPro" id="IPR002645">
    <property type="entry name" value="STAS_dom"/>
</dbReference>
<dbReference type="Proteomes" id="UP001497392">
    <property type="component" value="Unassembled WGS sequence"/>
</dbReference>
<evidence type="ECO:0000259" key="8">
    <source>
        <dbReference type="PROSITE" id="PS50801"/>
    </source>
</evidence>
<feature type="transmembrane region" description="Helical" evidence="6">
    <location>
        <begin position="196"/>
        <end position="218"/>
    </location>
</feature>
<feature type="transmembrane region" description="Helical" evidence="6">
    <location>
        <begin position="556"/>
        <end position="576"/>
    </location>
</feature>
<dbReference type="PANTHER" id="PTHR43310:SF2">
    <property type="entry name" value="SLC26A_SULP TRANSPORTER DOMAIN-CONTAINING PROTEIN"/>
    <property type="match status" value="1"/>
</dbReference>
<comment type="caution">
    <text evidence="9">The sequence shown here is derived from an EMBL/GenBank/DDBJ whole genome shotgun (WGS) entry which is preliminary data.</text>
</comment>
<evidence type="ECO:0000256" key="1">
    <source>
        <dbReference type="ARBA" id="ARBA00004141"/>
    </source>
</evidence>
<dbReference type="SUPFAM" id="SSF52091">
    <property type="entry name" value="SpoIIaa-like"/>
    <property type="match status" value="1"/>
</dbReference>
<evidence type="ECO:0000256" key="2">
    <source>
        <dbReference type="ARBA" id="ARBA00022692"/>
    </source>
</evidence>
<protein>
    <submittedName>
        <fullName evidence="9">G12361 protein</fullName>
    </submittedName>
</protein>
<dbReference type="InterPro" id="IPR052706">
    <property type="entry name" value="Membrane-Transporter-like"/>
</dbReference>
<feature type="region of interest" description="Disordered" evidence="5">
    <location>
        <begin position="1"/>
        <end position="73"/>
    </location>
</feature>
<keyword evidence="3 6" id="KW-1133">Transmembrane helix</keyword>
<name>A0ABP1GA63_9CHLO</name>
<feature type="transmembrane region" description="Helical" evidence="6">
    <location>
        <begin position="500"/>
        <end position="520"/>
    </location>
</feature>
<organism evidence="9 10">
    <name type="scientific">Coccomyxa viridis</name>
    <dbReference type="NCBI Taxonomy" id="1274662"/>
    <lineage>
        <taxon>Eukaryota</taxon>
        <taxon>Viridiplantae</taxon>
        <taxon>Chlorophyta</taxon>
        <taxon>core chlorophytes</taxon>
        <taxon>Trebouxiophyceae</taxon>
        <taxon>Trebouxiophyceae incertae sedis</taxon>
        <taxon>Coccomyxaceae</taxon>
        <taxon>Coccomyxa</taxon>
    </lineage>
</organism>
<dbReference type="Pfam" id="PF00916">
    <property type="entry name" value="Sulfate_transp"/>
    <property type="match status" value="1"/>
</dbReference>
<dbReference type="Gene3D" id="2.60.120.10">
    <property type="entry name" value="Jelly Rolls"/>
    <property type="match status" value="1"/>
</dbReference>
<feature type="compositionally biased region" description="Low complexity" evidence="5">
    <location>
        <begin position="40"/>
        <end position="54"/>
    </location>
</feature>
<evidence type="ECO:0000256" key="6">
    <source>
        <dbReference type="SAM" id="Phobius"/>
    </source>
</evidence>
<dbReference type="InterPro" id="IPR036513">
    <property type="entry name" value="STAS_dom_sf"/>
</dbReference>
<feature type="transmembrane region" description="Helical" evidence="6">
    <location>
        <begin position="390"/>
        <end position="409"/>
    </location>
</feature>
<sequence length="993" mass="107932">MGDKGDSGLNSRGTFRSPFLSVRIQEERSDEEDTVIDIRGANGASHIASSSGAGQRNRERPSPARGSVTANWAQRQPSQNFWEAVPLMSSGSMMLRQRSTMMPPARRPNLYLDEEDDGTPPPAGFQGSMTRAMSRKLSVSRGPELTRRMTYTAGLSKIKESATPRPSESEREGGAELRERLLPKKASKRGSYLNEILFGLINVIVSVPTMVSYAAVVFKDPSYAPYLGQLAKLVFLASSMHQLTVSVCSSLPFVIGQVQDVGLIFLSAMTTAIAHTCREQGLDALEALGSSLLTIALSTFVVGLLVVLTGYFRLATLVQYVPLPVVGGYLGYVGYFCFAAGVSLACHVQIDYFATWTRLFTADALLKFAAAAVSAAAMWCTLNFAKHRLALPAVMLSIPAIFHLVRLAMGISLQEAADAFWCAQSEPSRNFWEIYSLYNIKGANLDGIYLPAMLQQLPKLLPLFFAVAFGSSLDISAIQTESPEPLDYNKQLSTIGLSNMATSLVGAGLTGSYIFSQTVFSLRGGVTTCLQGFVIAGLEILLFLIPISIVPYLPSFFFGSLLMLFGIEISLSWLVLSYKKVTRMEFILLWASFLIIMATDLQRGILIGIVLAVLYFAWSYAQVTVKAFTVVPSRSGVLRPQAEREVLNLFGARMAAVSLSGYIFFGSSLSISDQVVKVAQALVDDESAVLEAEESRCSAEAKLLKGTAPSMLWATDKRADTCRAFRAAPRFVLLDFRNVDGLDATSAQTFGTLWSILIRLGVEMVITELDSPQMQQLLVAHDVIGEASCVAFETAEEGIQYCEEQFLTVAEKHGLCSTDMPAMSLADILELHSPGCNDKDALEGAASQLREYLEEVGVSEEEALFEMGADADELFILTEGSVEVEANFVELPACQEAIDLPEHVKAALPSLSFVFGPGSILGAMDFYLARVRRTRALALQPCVALQLMRSDFDQIADTSPQVMAVLSRALLHASAMDTSHMCEHLARNSAQAS</sequence>
<evidence type="ECO:0000313" key="10">
    <source>
        <dbReference type="Proteomes" id="UP001497392"/>
    </source>
</evidence>
<feature type="transmembrane region" description="Helical" evidence="6">
    <location>
        <begin position="365"/>
        <end position="384"/>
    </location>
</feature>
<dbReference type="InterPro" id="IPR018490">
    <property type="entry name" value="cNMP-bd_dom_sf"/>
</dbReference>
<dbReference type="InterPro" id="IPR011547">
    <property type="entry name" value="SLC26A/SulP_dom"/>
</dbReference>
<feature type="region of interest" description="Disordered" evidence="5">
    <location>
        <begin position="154"/>
        <end position="176"/>
    </location>
</feature>
<feature type="transmembrane region" description="Helical" evidence="6">
    <location>
        <begin position="532"/>
        <end position="550"/>
    </location>
</feature>
<dbReference type="PROSITE" id="PS50801">
    <property type="entry name" value="STAS"/>
    <property type="match status" value="1"/>
</dbReference>
<dbReference type="CDD" id="cd00038">
    <property type="entry name" value="CAP_ED"/>
    <property type="match status" value="1"/>
</dbReference>
<keyword evidence="10" id="KW-1185">Reference proteome</keyword>
<dbReference type="EMBL" id="CAXHTA020000019">
    <property type="protein sequence ID" value="CAL5229099.1"/>
    <property type="molecule type" value="Genomic_DNA"/>
</dbReference>
<evidence type="ECO:0000256" key="4">
    <source>
        <dbReference type="ARBA" id="ARBA00023136"/>
    </source>
</evidence>
<feature type="transmembrane region" description="Helical" evidence="6">
    <location>
        <begin position="289"/>
        <end position="312"/>
    </location>
</feature>
<dbReference type="PROSITE" id="PS50042">
    <property type="entry name" value="CNMP_BINDING_3"/>
    <property type="match status" value="1"/>
</dbReference>